<dbReference type="EMBL" id="BQKI01000075">
    <property type="protein sequence ID" value="GJN21010.1"/>
    <property type="molecule type" value="Genomic_DNA"/>
</dbReference>
<protein>
    <recommendedName>
        <fullName evidence="4">Calmodulin-binding domain-containing protein</fullName>
    </recommendedName>
</protein>
<proteinExistence type="predicted"/>
<feature type="compositionally biased region" description="Low complexity" evidence="1">
    <location>
        <begin position="49"/>
        <end position="91"/>
    </location>
</feature>
<feature type="compositionally biased region" description="Polar residues" evidence="1">
    <location>
        <begin position="9"/>
        <end position="23"/>
    </location>
</feature>
<evidence type="ECO:0000256" key="1">
    <source>
        <dbReference type="SAM" id="MobiDB-lite"/>
    </source>
</evidence>
<keyword evidence="3" id="KW-1185">Reference proteome</keyword>
<feature type="compositionally biased region" description="Basic and acidic residues" evidence="1">
    <location>
        <begin position="361"/>
        <end position="375"/>
    </location>
</feature>
<reference evidence="2" key="1">
    <citation type="journal article" date="2018" name="DNA Res.">
        <title>Multiple hybrid de novo genome assembly of finger millet, an orphan allotetraploid crop.</title>
        <authorList>
            <person name="Hatakeyama M."/>
            <person name="Aluri S."/>
            <person name="Balachadran M.T."/>
            <person name="Sivarajan S.R."/>
            <person name="Patrignani A."/>
            <person name="Gruter S."/>
            <person name="Poveda L."/>
            <person name="Shimizu-Inatsugi R."/>
            <person name="Baeten J."/>
            <person name="Francoijs K.J."/>
            <person name="Nataraja K.N."/>
            <person name="Reddy Y.A.N."/>
            <person name="Phadnis S."/>
            <person name="Ravikumar R.L."/>
            <person name="Schlapbach R."/>
            <person name="Sreeman S.M."/>
            <person name="Shimizu K.K."/>
        </authorList>
    </citation>
    <scope>NUCLEOTIDE SEQUENCE</scope>
</reference>
<organism evidence="2 3">
    <name type="scientific">Eleusine coracana subsp. coracana</name>
    <dbReference type="NCBI Taxonomy" id="191504"/>
    <lineage>
        <taxon>Eukaryota</taxon>
        <taxon>Viridiplantae</taxon>
        <taxon>Streptophyta</taxon>
        <taxon>Embryophyta</taxon>
        <taxon>Tracheophyta</taxon>
        <taxon>Spermatophyta</taxon>
        <taxon>Magnoliopsida</taxon>
        <taxon>Liliopsida</taxon>
        <taxon>Poales</taxon>
        <taxon>Poaceae</taxon>
        <taxon>PACMAD clade</taxon>
        <taxon>Chloridoideae</taxon>
        <taxon>Cynodonteae</taxon>
        <taxon>Eleusininae</taxon>
        <taxon>Eleusine</taxon>
    </lineage>
</organism>
<sequence>MATSRRESQPNARLNRTARNTSPALKPSESEQVLRRARSVPSSPDRKTSASTAAANPANRPSSSFNPRTASTRSTSGSASSSSSATHGKSTLLHSVSAVVGAKQAAGTMRRRAADKSGGATSVWPHALTTPSTTSPNKDPVSKAAKSSSSNVQKSKLATKPGAEKTAAVASSPKPRTQKATTTTTGAGKTAKKRTGLEISVPSIQRTTSVPVAPKAEEQDVDLLMEGFDEMESISTPSIEEHLQQRLPDPVDVTTFATSEHAPSEPSPNREEYKNEGKHEDVAVVKEALGETHKEAANEAESNGAANETGFKESADDNELNETVRDIELKGDVDEPKLNEADSETELKEAGSETEIEDPELAVKKDEAKANEERMILPATKTPETVQRWRKDDGRINEVTEEGRSKTTMQERRNKVMALVGRFETAMSGRD</sequence>
<name>A0AAV5EFJ5_ELECO</name>
<feature type="compositionally biased region" description="Low complexity" evidence="1">
    <location>
        <begin position="142"/>
        <end position="156"/>
    </location>
</feature>
<feature type="compositionally biased region" description="Basic and acidic residues" evidence="1">
    <location>
        <begin position="268"/>
        <end position="297"/>
    </location>
</feature>
<accession>A0AAV5EFJ5</accession>
<evidence type="ECO:0000313" key="3">
    <source>
        <dbReference type="Proteomes" id="UP001054889"/>
    </source>
</evidence>
<gene>
    <name evidence="2" type="primary">gb08455</name>
    <name evidence="2" type="ORF">PR202_gb08455</name>
</gene>
<feature type="region of interest" description="Disordered" evidence="1">
    <location>
        <begin position="255"/>
        <end position="386"/>
    </location>
</feature>
<reference evidence="2" key="2">
    <citation type="submission" date="2021-12" db="EMBL/GenBank/DDBJ databases">
        <title>Resequencing data analysis of finger millet.</title>
        <authorList>
            <person name="Hatakeyama M."/>
            <person name="Aluri S."/>
            <person name="Balachadran M.T."/>
            <person name="Sivarajan S.R."/>
            <person name="Poveda L."/>
            <person name="Shimizu-Inatsugi R."/>
            <person name="Schlapbach R."/>
            <person name="Sreeman S.M."/>
            <person name="Shimizu K.K."/>
        </authorList>
    </citation>
    <scope>NUCLEOTIDE SEQUENCE</scope>
</reference>
<dbReference type="AlphaFoldDB" id="A0AAV5EFJ5"/>
<feature type="compositionally biased region" description="Low complexity" evidence="1">
    <location>
        <begin position="299"/>
        <end position="308"/>
    </location>
</feature>
<comment type="caution">
    <text evidence="2">The sequence shown here is derived from an EMBL/GenBank/DDBJ whole genome shotgun (WGS) entry which is preliminary data.</text>
</comment>
<dbReference type="PANTHER" id="PTHR33349">
    <property type="entry name" value="EMB|CAB62594.1"/>
    <property type="match status" value="1"/>
</dbReference>
<evidence type="ECO:0008006" key="4">
    <source>
        <dbReference type="Google" id="ProtNLM"/>
    </source>
</evidence>
<feature type="compositionally biased region" description="Basic and acidic residues" evidence="1">
    <location>
        <begin position="322"/>
        <end position="351"/>
    </location>
</feature>
<dbReference type="PANTHER" id="PTHR33349:SF21">
    <property type="entry name" value="OS02G0462200 PROTEIN"/>
    <property type="match status" value="1"/>
</dbReference>
<feature type="region of interest" description="Disordered" evidence="1">
    <location>
        <begin position="1"/>
        <end position="215"/>
    </location>
</feature>
<evidence type="ECO:0000313" key="2">
    <source>
        <dbReference type="EMBL" id="GJN21010.1"/>
    </source>
</evidence>
<feature type="compositionally biased region" description="Low complexity" evidence="1">
    <location>
        <begin position="178"/>
        <end position="189"/>
    </location>
</feature>
<dbReference type="Proteomes" id="UP001054889">
    <property type="component" value="Unassembled WGS sequence"/>
</dbReference>